<feature type="region of interest" description="Disordered" evidence="2">
    <location>
        <begin position="157"/>
        <end position="183"/>
    </location>
</feature>
<evidence type="ECO:0000259" key="3">
    <source>
        <dbReference type="PROSITE" id="PS51182"/>
    </source>
</evidence>
<keyword evidence="5" id="KW-1185">Reference proteome</keyword>
<proteinExistence type="predicted"/>
<feature type="compositionally biased region" description="Pro residues" evidence="2">
    <location>
        <begin position="125"/>
        <end position="138"/>
    </location>
</feature>
<protein>
    <recommendedName>
        <fullName evidence="3">C2 tensin-type domain-containing protein</fullName>
    </recommendedName>
</protein>
<dbReference type="SUPFAM" id="SSF101447">
    <property type="entry name" value="Formin homology 2 domain (FH2 domain)"/>
    <property type="match status" value="1"/>
</dbReference>
<organism evidence="4 5">
    <name type="scientific">Centaurea solstitialis</name>
    <name type="common">yellow star-thistle</name>
    <dbReference type="NCBI Taxonomy" id="347529"/>
    <lineage>
        <taxon>Eukaryota</taxon>
        <taxon>Viridiplantae</taxon>
        <taxon>Streptophyta</taxon>
        <taxon>Embryophyta</taxon>
        <taxon>Tracheophyta</taxon>
        <taxon>Spermatophyta</taxon>
        <taxon>Magnoliopsida</taxon>
        <taxon>eudicotyledons</taxon>
        <taxon>Gunneridae</taxon>
        <taxon>Pentapetalae</taxon>
        <taxon>asterids</taxon>
        <taxon>campanulids</taxon>
        <taxon>Asterales</taxon>
        <taxon>Asteraceae</taxon>
        <taxon>Carduoideae</taxon>
        <taxon>Cardueae</taxon>
        <taxon>Centaureinae</taxon>
        <taxon>Centaurea</taxon>
    </lineage>
</organism>
<evidence type="ECO:0000256" key="1">
    <source>
        <dbReference type="ARBA" id="ARBA00022912"/>
    </source>
</evidence>
<dbReference type="PANTHER" id="PTHR45733">
    <property type="entry name" value="FORMIN-J"/>
    <property type="match status" value="1"/>
</dbReference>
<dbReference type="Gene3D" id="2.60.40.1110">
    <property type="match status" value="1"/>
</dbReference>
<accession>A0AA38TUQ5</accession>
<feature type="compositionally biased region" description="Basic and acidic residues" evidence="2">
    <location>
        <begin position="67"/>
        <end position="87"/>
    </location>
</feature>
<keyword evidence="1" id="KW-0904">Protein phosphatase</keyword>
<evidence type="ECO:0000313" key="4">
    <source>
        <dbReference type="EMBL" id="KAJ9567405.1"/>
    </source>
</evidence>
<dbReference type="Proteomes" id="UP001172457">
    <property type="component" value="Chromosome 1"/>
</dbReference>
<comment type="caution">
    <text evidence="4">The sequence shown here is derived from an EMBL/GenBank/DDBJ whole genome shotgun (WGS) entry which is preliminary data.</text>
</comment>
<feature type="region of interest" description="Disordered" evidence="2">
    <location>
        <begin position="65"/>
        <end position="89"/>
    </location>
</feature>
<feature type="region of interest" description="Disordered" evidence="2">
    <location>
        <begin position="105"/>
        <end position="144"/>
    </location>
</feature>
<name>A0AA38TUQ5_9ASTR</name>
<dbReference type="EMBL" id="JARYMX010000001">
    <property type="protein sequence ID" value="KAJ9567405.1"/>
    <property type="molecule type" value="Genomic_DNA"/>
</dbReference>
<evidence type="ECO:0000256" key="2">
    <source>
        <dbReference type="SAM" id="MobiDB-lite"/>
    </source>
</evidence>
<evidence type="ECO:0000313" key="5">
    <source>
        <dbReference type="Proteomes" id="UP001172457"/>
    </source>
</evidence>
<keyword evidence="1" id="KW-0378">Hydrolase</keyword>
<gene>
    <name evidence="4" type="ORF">OSB04_003371</name>
</gene>
<dbReference type="PANTHER" id="PTHR45733:SF10">
    <property type="entry name" value="FORMIN-LIKE PROTEIN 15A-RELATED"/>
    <property type="match status" value="1"/>
</dbReference>
<dbReference type="InterPro" id="IPR014020">
    <property type="entry name" value="Tensin_C2-dom"/>
</dbReference>
<dbReference type="AlphaFoldDB" id="A0AA38TUQ5"/>
<dbReference type="GO" id="GO:0004721">
    <property type="term" value="F:phosphoprotein phosphatase activity"/>
    <property type="evidence" value="ECO:0007669"/>
    <property type="project" value="UniProtKB-KW"/>
</dbReference>
<feature type="domain" description="C2 tensin-type" evidence="3">
    <location>
        <begin position="1"/>
        <end position="41"/>
    </location>
</feature>
<reference evidence="4" key="1">
    <citation type="submission" date="2023-03" db="EMBL/GenBank/DDBJ databases">
        <title>Chromosome-scale reference genome and RAD-based genetic map of yellow starthistle (Centaurea solstitialis) reveal putative structural variation and QTLs associated with invader traits.</title>
        <authorList>
            <person name="Reatini B."/>
            <person name="Cang F.A."/>
            <person name="Jiang Q."/>
            <person name="Mckibben M.T.W."/>
            <person name="Barker M.S."/>
            <person name="Rieseberg L.H."/>
            <person name="Dlugosch K.M."/>
        </authorList>
    </citation>
    <scope>NUCLEOTIDE SEQUENCE</scope>
    <source>
        <strain evidence="4">CAN-66</strain>
        <tissue evidence="4">Leaf</tissue>
    </source>
</reference>
<dbReference type="PROSITE" id="PS51182">
    <property type="entry name" value="C2_TENSIN"/>
    <property type="match status" value="1"/>
</dbReference>
<feature type="compositionally biased region" description="Low complexity" evidence="2">
    <location>
        <begin position="110"/>
        <end position="124"/>
    </location>
</feature>
<dbReference type="InterPro" id="IPR051144">
    <property type="entry name" value="Formin_homology_domain"/>
</dbReference>
<sequence length="260" mass="29505">MFHTAFVRDVLLLSRDEVDIMWDARDQIPQNFKAEVHFSDANAVPSIAYEVKEIVSSTVDAFTEEEVNNKQDKEESPGKKLGKEDSQQKLSDNISCKNYMHVSPFSTYGSQSSRPSAPSRQASPYSPPPPPPPPPPPIYASSYPRHGAHLLHPHHLHPCLQDSDVSKGGRRKPTGSETKEVHMVPFPDADSLHESQMFWDEFWKKVDARFIEEKPTKLWSVLQEWWLCKELKCADQLQLLWGSADYDASVDVWSICKASS</sequence>